<feature type="signal peptide" evidence="2">
    <location>
        <begin position="1"/>
        <end position="19"/>
    </location>
</feature>
<dbReference type="EMBL" id="JAHRIM010092956">
    <property type="protein sequence ID" value="MEQ2277890.1"/>
    <property type="molecule type" value="Genomic_DNA"/>
</dbReference>
<sequence>MLNVVVGFILLLPNSPCILDHTGPTGPELTQLNIRLLYHLLSHEQSRLSFRCYHIFLKCDTMLQLGSGAPSKHLFLILTLFNSQSRSAEDLRDSSVSPASSLLPEGRCS</sequence>
<proteinExistence type="predicted"/>
<protein>
    <recommendedName>
        <fullName evidence="5">Secreted protein</fullName>
    </recommendedName>
</protein>
<organism evidence="3 4">
    <name type="scientific">Xenotaenia resolanae</name>
    <dbReference type="NCBI Taxonomy" id="208358"/>
    <lineage>
        <taxon>Eukaryota</taxon>
        <taxon>Metazoa</taxon>
        <taxon>Chordata</taxon>
        <taxon>Craniata</taxon>
        <taxon>Vertebrata</taxon>
        <taxon>Euteleostomi</taxon>
        <taxon>Actinopterygii</taxon>
        <taxon>Neopterygii</taxon>
        <taxon>Teleostei</taxon>
        <taxon>Neoteleostei</taxon>
        <taxon>Acanthomorphata</taxon>
        <taxon>Ovalentaria</taxon>
        <taxon>Atherinomorphae</taxon>
        <taxon>Cyprinodontiformes</taxon>
        <taxon>Goodeidae</taxon>
        <taxon>Xenotaenia</taxon>
    </lineage>
</organism>
<reference evidence="3 4" key="1">
    <citation type="submission" date="2021-06" db="EMBL/GenBank/DDBJ databases">
        <authorList>
            <person name="Palmer J.M."/>
        </authorList>
    </citation>
    <scope>NUCLEOTIDE SEQUENCE [LARGE SCALE GENOMIC DNA]</scope>
    <source>
        <strain evidence="3 4">XR_2019</strain>
        <tissue evidence="3">Muscle</tissue>
    </source>
</reference>
<evidence type="ECO:0000256" key="1">
    <source>
        <dbReference type="SAM" id="MobiDB-lite"/>
    </source>
</evidence>
<evidence type="ECO:0008006" key="5">
    <source>
        <dbReference type="Google" id="ProtNLM"/>
    </source>
</evidence>
<gene>
    <name evidence="3" type="ORF">XENORESO_009205</name>
</gene>
<feature type="region of interest" description="Disordered" evidence="1">
    <location>
        <begin position="86"/>
        <end position="109"/>
    </location>
</feature>
<name>A0ABV0X7R3_9TELE</name>
<accession>A0ABV0X7R3</accession>
<keyword evidence="2" id="KW-0732">Signal</keyword>
<dbReference type="Proteomes" id="UP001444071">
    <property type="component" value="Unassembled WGS sequence"/>
</dbReference>
<evidence type="ECO:0000256" key="2">
    <source>
        <dbReference type="SAM" id="SignalP"/>
    </source>
</evidence>
<comment type="caution">
    <text evidence="3">The sequence shown here is derived from an EMBL/GenBank/DDBJ whole genome shotgun (WGS) entry which is preliminary data.</text>
</comment>
<keyword evidence="4" id="KW-1185">Reference proteome</keyword>
<feature type="chain" id="PRO_5045806915" description="Secreted protein" evidence="2">
    <location>
        <begin position="20"/>
        <end position="109"/>
    </location>
</feature>
<evidence type="ECO:0000313" key="3">
    <source>
        <dbReference type="EMBL" id="MEQ2277890.1"/>
    </source>
</evidence>
<evidence type="ECO:0000313" key="4">
    <source>
        <dbReference type="Proteomes" id="UP001444071"/>
    </source>
</evidence>